<keyword evidence="1" id="KW-0540">Nuclease</keyword>
<dbReference type="Proteomes" id="UP000250235">
    <property type="component" value="Unassembled WGS sequence"/>
</dbReference>
<protein>
    <submittedName>
        <fullName evidence="1">Endonuclease</fullName>
    </submittedName>
</protein>
<dbReference type="GO" id="GO:0004519">
    <property type="term" value="F:endonuclease activity"/>
    <property type="evidence" value="ECO:0007669"/>
    <property type="project" value="UniProtKB-KW"/>
</dbReference>
<gene>
    <name evidence="1" type="ORF">F511_33443</name>
</gene>
<keyword evidence="2" id="KW-1185">Reference proteome</keyword>
<sequence length="459" mass="50755">MGLPSYTRDVTIRSPRCTHAIGSLATLDLPMVVDLIGIYGLKGPYFFAALSSHSKPPPPPPFVGNCSGQSFEENPFVPISSGLLVQADEGVSSDSTVQGEHRGLSDLDNEIICAIQGKFVGVSEEMFASVFELPTTGLTDVDDVPKNLVYDARSIFSKSGEPVQTSSGSFYDVTHERFLLMTTIHFGLKINWSKILFEILKGMVTKTSKQAKRFSAQICSLLKSAPNLTMGEAKTFPPLKIFTAKTVGTYIAKKNGIDDSHEEDEPVVKKTAVKKVVSKKRSAYPGDETAVKKKRTTMGRAAPTATDFVLVTVAQEAVPIQMTRMREHGIKWERESNSRLFEGDKRDRGAVIARSNPNIKSSCWIRTMTLVNGSWVIQEGGDFWKPISYFTLGAILEVFVVLVFCGESWFYGESWSVVKTSRNAYLYRGKSIRRRFALSNQSLAKSASSNAYVDFSRER</sequence>
<dbReference type="EMBL" id="KV010689">
    <property type="protein sequence ID" value="KZV27079.1"/>
    <property type="molecule type" value="Genomic_DNA"/>
</dbReference>
<name>A0A2Z7B5T4_9LAMI</name>
<evidence type="ECO:0000313" key="2">
    <source>
        <dbReference type="Proteomes" id="UP000250235"/>
    </source>
</evidence>
<proteinExistence type="predicted"/>
<accession>A0A2Z7B5T4</accession>
<keyword evidence="1" id="KW-0255">Endonuclease</keyword>
<organism evidence="1 2">
    <name type="scientific">Dorcoceras hygrometricum</name>
    <dbReference type="NCBI Taxonomy" id="472368"/>
    <lineage>
        <taxon>Eukaryota</taxon>
        <taxon>Viridiplantae</taxon>
        <taxon>Streptophyta</taxon>
        <taxon>Embryophyta</taxon>
        <taxon>Tracheophyta</taxon>
        <taxon>Spermatophyta</taxon>
        <taxon>Magnoliopsida</taxon>
        <taxon>eudicotyledons</taxon>
        <taxon>Gunneridae</taxon>
        <taxon>Pentapetalae</taxon>
        <taxon>asterids</taxon>
        <taxon>lamiids</taxon>
        <taxon>Lamiales</taxon>
        <taxon>Gesneriaceae</taxon>
        <taxon>Didymocarpoideae</taxon>
        <taxon>Trichosporeae</taxon>
        <taxon>Loxocarpinae</taxon>
        <taxon>Dorcoceras</taxon>
    </lineage>
</organism>
<keyword evidence="1" id="KW-0378">Hydrolase</keyword>
<evidence type="ECO:0000313" key="1">
    <source>
        <dbReference type="EMBL" id="KZV27079.1"/>
    </source>
</evidence>
<reference evidence="1 2" key="1">
    <citation type="journal article" date="2015" name="Proc. Natl. Acad. Sci. U.S.A.">
        <title>The resurrection genome of Boea hygrometrica: A blueprint for survival of dehydration.</title>
        <authorList>
            <person name="Xiao L."/>
            <person name="Yang G."/>
            <person name="Zhang L."/>
            <person name="Yang X."/>
            <person name="Zhao S."/>
            <person name="Ji Z."/>
            <person name="Zhou Q."/>
            <person name="Hu M."/>
            <person name="Wang Y."/>
            <person name="Chen M."/>
            <person name="Xu Y."/>
            <person name="Jin H."/>
            <person name="Xiao X."/>
            <person name="Hu G."/>
            <person name="Bao F."/>
            <person name="Hu Y."/>
            <person name="Wan P."/>
            <person name="Li L."/>
            <person name="Deng X."/>
            <person name="Kuang T."/>
            <person name="Xiang C."/>
            <person name="Zhu J.K."/>
            <person name="Oliver M.J."/>
            <person name="He Y."/>
        </authorList>
    </citation>
    <scope>NUCLEOTIDE SEQUENCE [LARGE SCALE GENOMIC DNA]</scope>
    <source>
        <strain evidence="2">cv. XS01</strain>
    </source>
</reference>
<dbReference type="AlphaFoldDB" id="A0A2Z7B5T4"/>